<dbReference type="RefSeq" id="WP_302036097.1">
    <property type="nucleotide sequence ID" value="NZ_JAUKPO010000001.1"/>
</dbReference>
<keyword evidence="1" id="KW-1133">Transmembrane helix</keyword>
<evidence type="ECO:0000256" key="1">
    <source>
        <dbReference type="SAM" id="Phobius"/>
    </source>
</evidence>
<reference evidence="2" key="1">
    <citation type="submission" date="2023-07" db="EMBL/GenBank/DDBJ databases">
        <title>The genome sequence of Rhodocytophaga aerolata KACC 12507.</title>
        <authorList>
            <person name="Zhang X."/>
        </authorList>
    </citation>
    <scope>NUCLEOTIDE SEQUENCE</scope>
    <source>
        <strain evidence="2">KACC 12507</strain>
    </source>
</reference>
<feature type="transmembrane region" description="Helical" evidence="1">
    <location>
        <begin position="124"/>
        <end position="146"/>
    </location>
</feature>
<organism evidence="2 3">
    <name type="scientific">Rhodocytophaga aerolata</name>
    <dbReference type="NCBI Taxonomy" id="455078"/>
    <lineage>
        <taxon>Bacteria</taxon>
        <taxon>Pseudomonadati</taxon>
        <taxon>Bacteroidota</taxon>
        <taxon>Cytophagia</taxon>
        <taxon>Cytophagales</taxon>
        <taxon>Rhodocytophagaceae</taxon>
        <taxon>Rhodocytophaga</taxon>
    </lineage>
</organism>
<dbReference type="EMBL" id="JAUKPO010000001">
    <property type="protein sequence ID" value="MDO1445308.1"/>
    <property type="molecule type" value="Genomic_DNA"/>
</dbReference>
<name>A0ABT8QZP0_9BACT</name>
<evidence type="ECO:0000313" key="2">
    <source>
        <dbReference type="EMBL" id="MDO1445308.1"/>
    </source>
</evidence>
<sequence>MEENIQLLQLCLTQIEQQLGWGENSRWTHQDFEELSERIYCTTKIRLSVTTLKRLWGKVAYTSSPTLQTLNTLAAFAGYSTWRAFKLAHTPAALPEEPPTEAVVSEVALPELPQEIRSHRKATAYVYTLAICLILIMVGFISYGLIFKSFSVDPSAIRFSSQPVTLGVPNTVIFHYDATASPSDDIAIQQSWDQRLRENVSREGHQYTTTYYYPGYHRAKLLINNQVIKEHDVYIKTDGWLALIENEPVPLYVKDKIIDKGILQASLSSLEKFKLASNEQIPWLDYYNVQDFGELASDDFSFETEVKNETNTGNAVCQESRITIMCSNGRMLVPLAIPGCVGNINLTLGDLYLEGRINDLSAFGCDLSQWQKLRLEVKNRQVSIFLNGKQIYRTVYSNDAGKVVGIRYKFMGAGAVNYVRLWDKHKKLVFEDEFE</sequence>
<evidence type="ECO:0000313" key="3">
    <source>
        <dbReference type="Proteomes" id="UP001168528"/>
    </source>
</evidence>
<accession>A0ABT8QZP0</accession>
<keyword evidence="1" id="KW-0812">Transmembrane</keyword>
<keyword evidence="1" id="KW-0472">Membrane</keyword>
<protein>
    <submittedName>
        <fullName evidence="2">Uncharacterized protein</fullName>
    </submittedName>
</protein>
<keyword evidence="3" id="KW-1185">Reference proteome</keyword>
<dbReference type="Proteomes" id="UP001168528">
    <property type="component" value="Unassembled WGS sequence"/>
</dbReference>
<gene>
    <name evidence="2" type="ORF">Q0590_03550</name>
</gene>
<comment type="caution">
    <text evidence="2">The sequence shown here is derived from an EMBL/GenBank/DDBJ whole genome shotgun (WGS) entry which is preliminary data.</text>
</comment>
<proteinExistence type="predicted"/>